<evidence type="ECO:0000313" key="7">
    <source>
        <dbReference type="EMBL" id="UPL17101.1"/>
    </source>
</evidence>
<dbReference type="Pfam" id="PF00348">
    <property type="entry name" value="polyprenyl_synt"/>
    <property type="match status" value="1"/>
</dbReference>
<evidence type="ECO:0000256" key="1">
    <source>
        <dbReference type="ARBA" id="ARBA00001946"/>
    </source>
</evidence>
<dbReference type="Gene3D" id="1.10.600.10">
    <property type="entry name" value="Farnesyl Diphosphate Synthase"/>
    <property type="match status" value="1"/>
</dbReference>
<evidence type="ECO:0000256" key="5">
    <source>
        <dbReference type="ARBA" id="ARBA00022842"/>
    </source>
</evidence>
<dbReference type="InterPro" id="IPR008949">
    <property type="entry name" value="Isoprenoid_synthase_dom_sf"/>
</dbReference>
<protein>
    <submittedName>
        <fullName evidence="7">Polyprenyl synthetase family protein</fullName>
    </submittedName>
</protein>
<dbReference type="PANTHER" id="PTHR12001:SF85">
    <property type="entry name" value="SHORT CHAIN ISOPRENYL DIPHOSPHATE SYNTHASE"/>
    <property type="match status" value="1"/>
</dbReference>
<accession>A0ABY4IWE5</accession>
<dbReference type="SUPFAM" id="SSF48576">
    <property type="entry name" value="Terpenoid synthases"/>
    <property type="match status" value="1"/>
</dbReference>
<dbReference type="PANTHER" id="PTHR12001">
    <property type="entry name" value="GERANYLGERANYL PYROPHOSPHATE SYNTHASE"/>
    <property type="match status" value="1"/>
</dbReference>
<evidence type="ECO:0000256" key="3">
    <source>
        <dbReference type="ARBA" id="ARBA00022679"/>
    </source>
</evidence>
<keyword evidence="8" id="KW-1185">Reference proteome</keyword>
<proteinExistence type="inferred from homology"/>
<comment type="similarity">
    <text evidence="2 6">Belongs to the FPP/GGPP synthase family.</text>
</comment>
<keyword evidence="3 6" id="KW-0808">Transferase</keyword>
<evidence type="ECO:0000256" key="4">
    <source>
        <dbReference type="ARBA" id="ARBA00022723"/>
    </source>
</evidence>
<sequence length="360" mass="38642">MSGTVTEEDLGTRIEEALRHRFSERSAAAEKYGAEFVGLWRAAAQHALGGKLVRPRLLIDLLQSLSPSPLSERETACAIDVAAHVELLHFAFLLHDDVIDGDLTRRRGPNLIGALVAAHADTHVEPALHWARSSAILLGDMLLSSAVLGFARADVSADARERLLSLLEQTIFETVAGEHADVALSDGVIAPDLRTILATSTYKTATYSFVLPLRAAAVLAGSSPAAEEQLSEIGRHLGLAYQLQDDLLSVFGDPGQHGKDAYSDLREGKETAIIAYARMTAHWESIEVHFGRSELTVSEGSEARDRLRACGAESFVLGLIHEHLDAVSTALAAAESDGTLPAAAAQTIRAHASRVEGRRR</sequence>
<reference evidence="7 8" key="1">
    <citation type="submission" date="2021-06" db="EMBL/GenBank/DDBJ databases">
        <title>Genome-based taxonomic framework of Microbacterium strains isolated from marine environment, the description of four new species and reclassification of four preexisting species.</title>
        <authorList>
            <person name="Lee S.D."/>
            <person name="Kim S.-M."/>
            <person name="Byeon Y.-S."/>
            <person name="Yang H.L."/>
            <person name="Kim I.S."/>
        </authorList>
    </citation>
    <scope>NUCLEOTIDE SEQUENCE [LARGE SCALE GENOMIC DNA]</scope>
    <source>
        <strain evidence="7 8">KSW4-10</strain>
    </source>
</reference>
<dbReference type="Proteomes" id="UP000830631">
    <property type="component" value="Chromosome"/>
</dbReference>
<name>A0ABY4IWE5_9MICO</name>
<dbReference type="EMBL" id="CP078078">
    <property type="protein sequence ID" value="UPL17101.1"/>
    <property type="molecule type" value="Genomic_DNA"/>
</dbReference>
<dbReference type="CDD" id="cd00685">
    <property type="entry name" value="Trans_IPPS_HT"/>
    <property type="match status" value="1"/>
</dbReference>
<keyword evidence="4" id="KW-0479">Metal-binding</keyword>
<evidence type="ECO:0000256" key="2">
    <source>
        <dbReference type="ARBA" id="ARBA00006706"/>
    </source>
</evidence>
<evidence type="ECO:0000313" key="8">
    <source>
        <dbReference type="Proteomes" id="UP000830631"/>
    </source>
</evidence>
<evidence type="ECO:0000256" key="6">
    <source>
        <dbReference type="RuleBase" id="RU004466"/>
    </source>
</evidence>
<dbReference type="SFLD" id="SFLDS00005">
    <property type="entry name" value="Isoprenoid_Synthase_Type_I"/>
    <property type="match status" value="1"/>
</dbReference>
<dbReference type="InterPro" id="IPR000092">
    <property type="entry name" value="Polyprenyl_synt"/>
</dbReference>
<dbReference type="RefSeq" id="WP_131491507.1">
    <property type="nucleotide sequence ID" value="NZ_CP078078.1"/>
</dbReference>
<gene>
    <name evidence="7" type="ORF">KV397_04645</name>
</gene>
<keyword evidence="5" id="KW-0460">Magnesium</keyword>
<organism evidence="7 8">
    <name type="scientific">Microbacterium aurugineum</name>
    <dbReference type="NCBI Taxonomy" id="2851642"/>
    <lineage>
        <taxon>Bacteria</taxon>
        <taxon>Bacillati</taxon>
        <taxon>Actinomycetota</taxon>
        <taxon>Actinomycetes</taxon>
        <taxon>Micrococcales</taxon>
        <taxon>Microbacteriaceae</taxon>
        <taxon>Microbacterium</taxon>
    </lineage>
</organism>
<comment type="cofactor">
    <cofactor evidence="1">
        <name>Mg(2+)</name>
        <dbReference type="ChEBI" id="CHEBI:18420"/>
    </cofactor>
</comment>